<gene>
    <name evidence="10" type="ORF">CVT24_011000</name>
</gene>
<keyword evidence="6" id="KW-0255">Endonuclease</keyword>
<protein>
    <recommendedName>
        <fullName evidence="3">ribonuclease H</fullName>
        <ecNumber evidence="3">3.1.26.4</ecNumber>
    </recommendedName>
</protein>
<dbReference type="PROSITE" id="PS50879">
    <property type="entry name" value="RNASE_H_1"/>
    <property type="match status" value="1"/>
</dbReference>
<evidence type="ECO:0000256" key="3">
    <source>
        <dbReference type="ARBA" id="ARBA00012180"/>
    </source>
</evidence>
<evidence type="ECO:0000256" key="8">
    <source>
        <dbReference type="SAM" id="MobiDB-lite"/>
    </source>
</evidence>
<dbReference type="InterPro" id="IPR012337">
    <property type="entry name" value="RNaseH-like_sf"/>
</dbReference>
<dbReference type="GO" id="GO:0003676">
    <property type="term" value="F:nucleic acid binding"/>
    <property type="evidence" value="ECO:0007669"/>
    <property type="project" value="InterPro"/>
</dbReference>
<evidence type="ECO:0000259" key="9">
    <source>
        <dbReference type="PROSITE" id="PS50879"/>
    </source>
</evidence>
<feature type="domain" description="RNase H type-1" evidence="9">
    <location>
        <begin position="273"/>
        <end position="410"/>
    </location>
</feature>
<proteinExistence type="inferred from homology"/>
<comment type="similarity">
    <text evidence="2">Belongs to the RNase H family.</text>
</comment>
<dbReference type="EC" id="3.1.26.4" evidence="3"/>
<evidence type="ECO:0000256" key="6">
    <source>
        <dbReference type="ARBA" id="ARBA00022759"/>
    </source>
</evidence>
<dbReference type="Proteomes" id="UP000284842">
    <property type="component" value="Unassembled WGS sequence"/>
</dbReference>
<dbReference type="InParanoid" id="A0A409YV57"/>
<dbReference type="GO" id="GO:0043137">
    <property type="term" value="P:DNA replication, removal of RNA primer"/>
    <property type="evidence" value="ECO:0007669"/>
    <property type="project" value="TreeGrafter"/>
</dbReference>
<dbReference type="OrthoDB" id="3051850at2759"/>
<dbReference type="Gene3D" id="3.30.420.10">
    <property type="entry name" value="Ribonuclease H-like superfamily/Ribonuclease H"/>
    <property type="match status" value="1"/>
</dbReference>
<keyword evidence="5" id="KW-0479">Metal-binding</keyword>
<comment type="catalytic activity">
    <reaction evidence="1">
        <text>Endonucleolytic cleavage to 5'-phosphomonoester.</text>
        <dbReference type="EC" id="3.1.26.4"/>
    </reaction>
</comment>
<evidence type="ECO:0000313" key="11">
    <source>
        <dbReference type="Proteomes" id="UP000284842"/>
    </source>
</evidence>
<dbReference type="STRING" id="181874.A0A409YV57"/>
<dbReference type="InterPro" id="IPR036397">
    <property type="entry name" value="RNaseH_sf"/>
</dbReference>
<evidence type="ECO:0000313" key="10">
    <source>
        <dbReference type="EMBL" id="PPR06917.1"/>
    </source>
</evidence>
<keyword evidence="11" id="KW-1185">Reference proteome</keyword>
<feature type="compositionally biased region" description="Acidic residues" evidence="8">
    <location>
        <begin position="588"/>
        <end position="600"/>
    </location>
</feature>
<keyword evidence="7" id="KW-0378">Hydrolase</keyword>
<keyword evidence="4" id="KW-0540">Nuclease</keyword>
<feature type="region of interest" description="Disordered" evidence="8">
    <location>
        <begin position="588"/>
        <end position="613"/>
    </location>
</feature>
<organism evidence="10 11">
    <name type="scientific">Panaeolus cyanescens</name>
    <dbReference type="NCBI Taxonomy" id="181874"/>
    <lineage>
        <taxon>Eukaryota</taxon>
        <taxon>Fungi</taxon>
        <taxon>Dikarya</taxon>
        <taxon>Basidiomycota</taxon>
        <taxon>Agaricomycotina</taxon>
        <taxon>Agaricomycetes</taxon>
        <taxon>Agaricomycetidae</taxon>
        <taxon>Agaricales</taxon>
        <taxon>Agaricineae</taxon>
        <taxon>Galeropsidaceae</taxon>
        <taxon>Panaeolus</taxon>
    </lineage>
</organism>
<evidence type="ECO:0000256" key="7">
    <source>
        <dbReference type="ARBA" id="ARBA00022801"/>
    </source>
</evidence>
<dbReference type="AlphaFoldDB" id="A0A409YV57"/>
<evidence type="ECO:0000256" key="1">
    <source>
        <dbReference type="ARBA" id="ARBA00000077"/>
    </source>
</evidence>
<evidence type="ECO:0000256" key="5">
    <source>
        <dbReference type="ARBA" id="ARBA00022723"/>
    </source>
</evidence>
<dbReference type="PANTHER" id="PTHR10642:SF26">
    <property type="entry name" value="RIBONUCLEASE H1"/>
    <property type="match status" value="1"/>
</dbReference>
<dbReference type="GO" id="GO:0046872">
    <property type="term" value="F:metal ion binding"/>
    <property type="evidence" value="ECO:0007669"/>
    <property type="project" value="UniProtKB-KW"/>
</dbReference>
<reference evidence="10 11" key="1">
    <citation type="journal article" date="2018" name="Evol. Lett.">
        <title>Horizontal gene cluster transfer increased hallucinogenic mushroom diversity.</title>
        <authorList>
            <person name="Reynolds H.T."/>
            <person name="Vijayakumar V."/>
            <person name="Gluck-Thaler E."/>
            <person name="Korotkin H.B."/>
            <person name="Matheny P.B."/>
            <person name="Slot J.C."/>
        </authorList>
    </citation>
    <scope>NUCLEOTIDE SEQUENCE [LARGE SCALE GENOMIC DNA]</scope>
    <source>
        <strain evidence="10 11">2629</strain>
    </source>
</reference>
<evidence type="ECO:0000256" key="2">
    <source>
        <dbReference type="ARBA" id="ARBA00005300"/>
    </source>
</evidence>
<dbReference type="GO" id="GO:0004523">
    <property type="term" value="F:RNA-DNA hybrid ribonuclease activity"/>
    <property type="evidence" value="ECO:0007669"/>
    <property type="project" value="UniProtKB-EC"/>
</dbReference>
<dbReference type="PANTHER" id="PTHR10642">
    <property type="entry name" value="RIBONUCLEASE H1"/>
    <property type="match status" value="1"/>
</dbReference>
<dbReference type="EMBL" id="NHTK01000559">
    <property type="protein sequence ID" value="PPR06917.1"/>
    <property type="molecule type" value="Genomic_DNA"/>
</dbReference>
<dbReference type="Pfam" id="PF00075">
    <property type="entry name" value="RNase_H"/>
    <property type="match status" value="1"/>
</dbReference>
<dbReference type="CDD" id="cd09276">
    <property type="entry name" value="Rnase_HI_RT_non_LTR"/>
    <property type="match status" value="1"/>
</dbReference>
<name>A0A409YV57_9AGAR</name>
<dbReference type="SUPFAM" id="SSF53098">
    <property type="entry name" value="Ribonuclease H-like"/>
    <property type="match status" value="1"/>
</dbReference>
<comment type="caution">
    <text evidence="10">The sequence shown here is derived from an EMBL/GenBank/DDBJ whole genome shotgun (WGS) entry which is preliminary data.</text>
</comment>
<dbReference type="InterPro" id="IPR050092">
    <property type="entry name" value="RNase_H"/>
</dbReference>
<evidence type="ECO:0000256" key="4">
    <source>
        <dbReference type="ARBA" id="ARBA00022722"/>
    </source>
</evidence>
<sequence>MNQRGGGTDWSHEHNSRFEVSKSVVMHMTRGRERAGWNEETGEGIPVLEVGDEVVKRVRSFKYLGVYVDDELRWKVQESKACEKATKWTLQFKRLAKPSTGINMRLMKQLFNATVIPKLAYALDVWYTPPTKPTEGKKNTGSVAALKKLTTIQRIATLTITGAPRTTPTEVLDAHAGVLPMELLLLKICHRNLVRMATLPETHPLHSLIANEMERPPRNHQSQITKLARIFDLDPRKVEKTGTLPFKVTGATATISVTIRNTAKKAMREERRDEAEVNVYTDGGGRERRVAAAVAYNNGEEEECYTWSHVLGSTAKYTVLEAELTGILIAVHMLKKTDMQDDNTASIYTDSQLAIKRIARKSRKGNQPVLRAIQETVRTMRGRIAIRWIPGHKGVAGNERADEVVKETEEGRRHPTDKTELPEFLTGSQPINAEAERKAYAKELMKMWNKRWRKAKKRREGGTMEENVLLDEFQKVAKELTRPQISLLIQARSDHLPLNARLYMIRKAETSKCPRCRTRRGGTRADEDVQHVVYECTAYTRSRRELWRKVGGENKSIREMTAEAEKAKALIVFLIGTGRLSRKWEAAMGEEGEAREEEEERGLHTIVEEDELN</sequence>
<dbReference type="InterPro" id="IPR002156">
    <property type="entry name" value="RNaseH_domain"/>
</dbReference>
<accession>A0A409YV57</accession>